<dbReference type="GO" id="GO:0008270">
    <property type="term" value="F:zinc ion binding"/>
    <property type="evidence" value="ECO:0007669"/>
    <property type="project" value="UniProtKB-KW"/>
</dbReference>
<keyword evidence="9" id="KW-0862">Zinc</keyword>
<dbReference type="InterPro" id="IPR013083">
    <property type="entry name" value="Znf_RING/FYVE/PHD"/>
</dbReference>
<evidence type="ECO:0000313" key="18">
    <source>
        <dbReference type="EMBL" id="THD20169.1"/>
    </source>
</evidence>
<evidence type="ECO:0000256" key="6">
    <source>
        <dbReference type="ARBA" id="ARBA00022723"/>
    </source>
</evidence>
<dbReference type="SUPFAM" id="SSF82199">
    <property type="entry name" value="SET domain"/>
    <property type="match status" value="1"/>
</dbReference>
<dbReference type="Pfam" id="PF13832">
    <property type="entry name" value="zf-HC5HC2H_2"/>
    <property type="match status" value="1"/>
</dbReference>
<dbReference type="GO" id="GO:0045944">
    <property type="term" value="P:positive regulation of transcription by RNA polymerase II"/>
    <property type="evidence" value="ECO:0007669"/>
    <property type="project" value="TreeGrafter"/>
</dbReference>
<keyword evidence="6" id="KW-0479">Metal-binding</keyword>
<evidence type="ECO:0000256" key="4">
    <source>
        <dbReference type="ARBA" id="ARBA00022679"/>
    </source>
</evidence>
<protein>
    <submittedName>
        <fullName evidence="18">Histone-lysine N-methyltransferase MLL3</fullName>
    </submittedName>
</protein>
<keyword evidence="3" id="KW-0489">Methyltransferase</keyword>
<keyword evidence="10" id="KW-0156">Chromatin regulator</keyword>
<dbReference type="SMART" id="SM00317">
    <property type="entry name" value="SET"/>
    <property type="match status" value="1"/>
</dbReference>
<keyword evidence="7" id="KW-0677">Repeat</keyword>
<organism evidence="18 19">
    <name type="scientific">Fasciola hepatica</name>
    <name type="common">Liver fluke</name>
    <dbReference type="NCBI Taxonomy" id="6192"/>
    <lineage>
        <taxon>Eukaryota</taxon>
        <taxon>Metazoa</taxon>
        <taxon>Spiralia</taxon>
        <taxon>Lophotrochozoa</taxon>
        <taxon>Platyhelminthes</taxon>
        <taxon>Trematoda</taxon>
        <taxon>Digenea</taxon>
        <taxon>Plagiorchiida</taxon>
        <taxon>Echinostomata</taxon>
        <taxon>Echinostomatoidea</taxon>
        <taxon>Fasciolidae</taxon>
        <taxon>Fasciola</taxon>
    </lineage>
</organism>
<keyword evidence="19" id="KW-1185">Reference proteome</keyword>
<evidence type="ECO:0000256" key="3">
    <source>
        <dbReference type="ARBA" id="ARBA00022603"/>
    </source>
</evidence>
<dbReference type="Pfam" id="PF00856">
    <property type="entry name" value="SET"/>
    <property type="match status" value="1"/>
</dbReference>
<reference evidence="18" key="1">
    <citation type="submission" date="2019-03" db="EMBL/GenBank/DDBJ databases">
        <title>Improved annotation for the trematode Fasciola hepatica.</title>
        <authorList>
            <person name="Choi Y.-J."/>
            <person name="Martin J."/>
            <person name="Mitreva M."/>
        </authorList>
    </citation>
    <scope>NUCLEOTIDE SEQUENCE [LARGE SCALE GENOMIC DNA]</scope>
</reference>
<evidence type="ECO:0000256" key="10">
    <source>
        <dbReference type="ARBA" id="ARBA00022853"/>
    </source>
</evidence>
<dbReference type="PROSITE" id="PS50280">
    <property type="entry name" value="SET"/>
    <property type="match status" value="1"/>
</dbReference>
<gene>
    <name evidence="18" type="ORF">D915_009070</name>
</gene>
<dbReference type="GO" id="GO:0032259">
    <property type="term" value="P:methylation"/>
    <property type="evidence" value="ECO:0007669"/>
    <property type="project" value="UniProtKB-KW"/>
</dbReference>
<dbReference type="Proteomes" id="UP000230066">
    <property type="component" value="Unassembled WGS sequence"/>
</dbReference>
<dbReference type="InterPro" id="IPR003888">
    <property type="entry name" value="FYrich_N"/>
</dbReference>
<dbReference type="Pfam" id="PF05964">
    <property type="entry name" value="FYRN"/>
    <property type="match status" value="1"/>
</dbReference>
<dbReference type="Gene3D" id="3.30.160.360">
    <property type="match status" value="1"/>
</dbReference>
<feature type="compositionally biased region" description="Low complexity" evidence="14">
    <location>
        <begin position="258"/>
        <end position="282"/>
    </location>
</feature>
<evidence type="ECO:0000256" key="2">
    <source>
        <dbReference type="ARBA" id="ARBA00022553"/>
    </source>
</evidence>
<dbReference type="PROSITE" id="PS51542">
    <property type="entry name" value="FYRN"/>
    <property type="match status" value="1"/>
</dbReference>
<feature type="region of interest" description="Disordered" evidence="14">
    <location>
        <begin position="249"/>
        <end position="282"/>
    </location>
</feature>
<evidence type="ECO:0000256" key="14">
    <source>
        <dbReference type="SAM" id="MobiDB-lite"/>
    </source>
</evidence>
<evidence type="ECO:0000256" key="11">
    <source>
        <dbReference type="ARBA" id="ARBA00023015"/>
    </source>
</evidence>
<dbReference type="SMART" id="SM00508">
    <property type="entry name" value="PostSET"/>
    <property type="match status" value="1"/>
</dbReference>
<dbReference type="EMBL" id="JXXN02005032">
    <property type="protein sequence ID" value="THD20169.1"/>
    <property type="molecule type" value="Genomic_DNA"/>
</dbReference>
<dbReference type="GO" id="GO:0044666">
    <property type="term" value="C:MLL3/4 complex"/>
    <property type="evidence" value="ECO:0007669"/>
    <property type="project" value="TreeGrafter"/>
</dbReference>
<dbReference type="PROSITE" id="PS51543">
    <property type="entry name" value="FYRC"/>
    <property type="match status" value="1"/>
</dbReference>
<evidence type="ECO:0000256" key="7">
    <source>
        <dbReference type="ARBA" id="ARBA00022737"/>
    </source>
</evidence>
<comment type="caution">
    <text evidence="18">The sequence shown here is derived from an EMBL/GenBank/DDBJ whole genome shotgun (WGS) entry which is preliminary data.</text>
</comment>
<dbReference type="InterPro" id="IPR034732">
    <property type="entry name" value="EPHD"/>
</dbReference>
<evidence type="ECO:0000256" key="12">
    <source>
        <dbReference type="ARBA" id="ARBA00023163"/>
    </source>
</evidence>
<evidence type="ECO:0000256" key="1">
    <source>
        <dbReference type="ARBA" id="ARBA00004123"/>
    </source>
</evidence>
<dbReference type="Gene3D" id="2.170.270.10">
    <property type="entry name" value="SET domain"/>
    <property type="match status" value="1"/>
</dbReference>
<feature type="region of interest" description="Disordered" evidence="14">
    <location>
        <begin position="956"/>
        <end position="976"/>
    </location>
</feature>
<dbReference type="Gene3D" id="3.30.40.10">
    <property type="entry name" value="Zinc/RING finger domain, C3HC4 (zinc finger)"/>
    <property type="match status" value="1"/>
</dbReference>
<dbReference type="SMART" id="SM00541">
    <property type="entry name" value="FYRN"/>
    <property type="match status" value="1"/>
</dbReference>
<dbReference type="GO" id="GO:0042800">
    <property type="term" value="F:histone H3K4 methyltransferase activity"/>
    <property type="evidence" value="ECO:0007669"/>
    <property type="project" value="TreeGrafter"/>
</dbReference>
<sequence length="1738" mass="190455">MNVSGMNKTSEDKALAIVNPVASCQSLSYGRICSPVRESGNQTKSLSTAVNCHGLIEEFQLPLSGDAREDLLLRASLKNRVENHRLYQSSVLCGDSVCLTASNESLPDCLDPKLSVRCDSIPGGFKSPVASHGLGSVEYASESTSVTISNLSSNHITNCFTESNHCNGSITTTSGGPGCFTPPSDTLFDVNGRSGSQTPASINDSERVKMDLTKLDDTIDYVLSYARSDEPCEGMFVLPCRSRDPALLSSPNLRANTPSSGMLASPSSSPNPSSPPSCRVVSSPMLNQTKTQSLVQSSSVPCVVSQSVPRFIVDQTSGVLHFPRSMNPSGVTQGVTQPTVSFVHVYSDSPNIPEPVASEQPGSHTKPLNAATQMVLHSNVIHGFQNHVVAPQNAFTVPPSSVPHTFNSIVSPTKVNLVHALPTRVSRVNSLSPTYTSFAHASDSAGLVSNRTVLFSPSNTLCVMQNPMLSPVYETTTSNFPTDHQAALTYTSFQSSEKGGCPTSSASFRQPVAPQQPLFTLSGQGSAVPVNNQTDNHMLINSQTSVRLVPVKKRGYASSSTGSKRRKTSTATTVSLAAPCPQLKAQSETVQPGRSSIQECLETLKRSDVKSLVSAPVLKPHASVLLPTGGSDPPVCPLSDEDEQELMKRRSLKYSRGPLAVQVPKLPSHKGDTEADTYILQHLRTTAPLGPLVSPRKYQKPTGCVHPICSSPEPPSFENHMRALFSSMHRSPKFEEEKKLTQLSPAKLSFDRANLDPKLIPIFSEVSVGKQDPERCTPPLPLFHMPNPRLICQPICLGTGGRDIENRAMEGALSTSDKHEDSKVFSNLAVQTTQRISEFGDIPSTNGPLIDSETGEIVAGRHPPLSDQTVSNDSGAEKLHITFTINPSMTSGVSTIVRRIAELLGIDQSAVCYQVTRSGAQITLDQKQSQSETVMKNLENQLREQFTPLSLHVEKATNQPEDPSSSPTQDASALASSAALNPVKSGHLEATSNASTKDNFPLVPSESSRYAEEPVSVLSLLTSKRTVIKPCQNCDKPVPPQAGQRKCLEEIAALSGLSSRTSVSDDFVFCSVDCFVQFSRLVSNRHAVDDISFTGKVADEIGSQHSADNRLPTLACDFSASVPILLHCTLPKSNKISKRQAASAGSLVSGCKKRGVTNGLGSFRSKRWRGSRWRPFSSHSLPQYSKLQPSTWCEMNVAELLRDHPSHLSSKDEVDNRVCLLCAVSGDAPEDGLGRLLPYDVDKWLHINCALWCFEVYETVGGSLSNVDMWLKKAKETICSHCGHVGAGLPCYNPRCTSVYHVSCAVELRCMFFTDRGMYCPHHQPKEQHPMQLLSLAVSRRVYIARDENTQVGSVIHEEDRTSVVRIGSVYLQSVGQLLPHQIESGYFHARRYIYPVGFRSTRIYWSMRKPKSRARYVCEILESGGRPLFKITVIDKDFEDIVFTHETCSGVWRCVLSKIEQLREQNKLVRLFSQHLKGEDLYGLSEPHIVRAVESLPGVEGLRDYVFHFGRMELIAEMPLAINPSGCARSEPKMQTYVKRCNVRGDRPDASATRSPCFPGLRRSAYPALTPTSAEFSKQHQSSRSQQYRRLKSEVSSNVILGRSRIQGLGLFAARHLEPQTMVIEYIGELIRSELANKREKVYEAHNRGIYMFRLDEDTVIDATVCGGLARYINHSCQPNCYAEFLTLGEQSHIVIITNRHIDKGEELCYDYNFDLEDRGSKIPCLCRAPNCRKWMN</sequence>
<accession>A0A2H1BWU4</accession>
<feature type="compositionally biased region" description="Polar residues" evidence="14">
    <location>
        <begin position="956"/>
        <end position="970"/>
    </location>
</feature>
<keyword evidence="8" id="KW-0863">Zinc-finger</keyword>
<dbReference type="PROSITE" id="PS51805">
    <property type="entry name" value="EPHD"/>
    <property type="match status" value="1"/>
</dbReference>
<keyword evidence="4" id="KW-0808">Transferase</keyword>
<evidence type="ECO:0000259" key="15">
    <source>
        <dbReference type="PROSITE" id="PS50280"/>
    </source>
</evidence>
<dbReference type="InterPro" id="IPR001214">
    <property type="entry name" value="SET_dom"/>
</dbReference>
<dbReference type="GO" id="GO:0003713">
    <property type="term" value="F:transcription coactivator activity"/>
    <property type="evidence" value="ECO:0007669"/>
    <property type="project" value="TreeGrafter"/>
</dbReference>
<evidence type="ECO:0000256" key="13">
    <source>
        <dbReference type="ARBA" id="ARBA00023242"/>
    </source>
</evidence>
<evidence type="ECO:0000256" key="8">
    <source>
        <dbReference type="ARBA" id="ARBA00022771"/>
    </source>
</evidence>
<dbReference type="Pfam" id="PF05965">
    <property type="entry name" value="FYRC"/>
    <property type="match status" value="1"/>
</dbReference>
<evidence type="ECO:0000256" key="5">
    <source>
        <dbReference type="ARBA" id="ARBA00022691"/>
    </source>
</evidence>
<dbReference type="FunFam" id="3.30.40.10:FF:000002">
    <property type="entry name" value="Histone-lysine N-methyltransferase"/>
    <property type="match status" value="1"/>
</dbReference>
<keyword evidence="2" id="KW-0597">Phosphoprotein</keyword>
<dbReference type="PROSITE" id="PS50868">
    <property type="entry name" value="POST_SET"/>
    <property type="match status" value="1"/>
</dbReference>
<keyword evidence="11" id="KW-0805">Transcription regulation</keyword>
<comment type="subcellular location">
    <subcellularLocation>
        <location evidence="1">Nucleus</location>
    </subcellularLocation>
</comment>
<feature type="domain" description="PHD-type" evidence="17">
    <location>
        <begin position="1216"/>
        <end position="1324"/>
    </location>
</feature>
<dbReference type="InterPro" id="IPR046341">
    <property type="entry name" value="SET_dom_sf"/>
</dbReference>
<evidence type="ECO:0000259" key="17">
    <source>
        <dbReference type="PROSITE" id="PS51805"/>
    </source>
</evidence>
<dbReference type="InterPro" id="IPR003616">
    <property type="entry name" value="Post-SET_dom"/>
</dbReference>
<feature type="domain" description="SET" evidence="15">
    <location>
        <begin position="1598"/>
        <end position="1714"/>
    </location>
</feature>
<dbReference type="SMART" id="SM00542">
    <property type="entry name" value="FYRC"/>
    <property type="match status" value="1"/>
</dbReference>
<dbReference type="InterPro" id="IPR003889">
    <property type="entry name" value="FYrich_C"/>
</dbReference>
<keyword evidence="13" id="KW-0539">Nucleus</keyword>
<keyword evidence="5" id="KW-0949">S-adenosyl-L-methionine</keyword>
<keyword evidence="12" id="KW-0804">Transcription</keyword>
<evidence type="ECO:0000313" key="19">
    <source>
        <dbReference type="Proteomes" id="UP000230066"/>
    </source>
</evidence>
<evidence type="ECO:0000256" key="9">
    <source>
        <dbReference type="ARBA" id="ARBA00022833"/>
    </source>
</evidence>
<dbReference type="PANTHER" id="PTHR45888:SF6">
    <property type="entry name" value="HL01030P-RELATED"/>
    <property type="match status" value="1"/>
</dbReference>
<evidence type="ECO:0000259" key="16">
    <source>
        <dbReference type="PROSITE" id="PS50868"/>
    </source>
</evidence>
<proteinExistence type="predicted"/>
<feature type="domain" description="Post-SET" evidence="16">
    <location>
        <begin position="1722"/>
        <end position="1738"/>
    </location>
</feature>
<name>A0A2H1BWU4_FASHE</name>
<dbReference type="PANTHER" id="PTHR45888">
    <property type="entry name" value="HL01030P-RELATED"/>
    <property type="match status" value="1"/>
</dbReference>